<evidence type="ECO:0000313" key="3">
    <source>
        <dbReference type="Proteomes" id="UP000265540"/>
    </source>
</evidence>
<dbReference type="AlphaFoldDB" id="A0A3A4ZCB4"/>
<dbReference type="Proteomes" id="UP000265540">
    <property type="component" value="Unassembled WGS sequence"/>
</dbReference>
<evidence type="ECO:0000313" key="2">
    <source>
        <dbReference type="EMBL" id="RJR26899.1"/>
    </source>
</evidence>
<gene>
    <name evidence="2" type="ORF">C4561_03935</name>
</gene>
<keyword evidence="1" id="KW-0472">Membrane</keyword>
<proteinExistence type="predicted"/>
<keyword evidence="1" id="KW-0812">Transmembrane</keyword>
<organism evidence="2 3">
    <name type="scientific">candidate division WWE3 bacterium</name>
    <dbReference type="NCBI Taxonomy" id="2053526"/>
    <lineage>
        <taxon>Bacteria</taxon>
        <taxon>Katanobacteria</taxon>
    </lineage>
</organism>
<protein>
    <submittedName>
        <fullName evidence="2">Uncharacterized protein</fullName>
    </submittedName>
</protein>
<feature type="transmembrane region" description="Helical" evidence="1">
    <location>
        <begin position="100"/>
        <end position="118"/>
    </location>
</feature>
<comment type="caution">
    <text evidence="2">The sequence shown here is derived from an EMBL/GenBank/DDBJ whole genome shotgun (WGS) entry which is preliminary data.</text>
</comment>
<keyword evidence="1" id="KW-1133">Transmembrane helix</keyword>
<name>A0A3A4ZCB4_UNCKA</name>
<sequence>MNSTQQAQKGFKTFLLTLSISLIIFSVIYYVLTNPSFNKSGLSADIEDEQAVLIEEETVFGELASQKMDVPQRAVLAGADETEETTQGTAAVPDSGTFEVTVGLILSGITFLTGLYVIMRDPRKMALIGFERRIFKDLD</sequence>
<dbReference type="EMBL" id="QZJF01000017">
    <property type="protein sequence ID" value="RJR26899.1"/>
    <property type="molecule type" value="Genomic_DNA"/>
</dbReference>
<reference evidence="2 3" key="1">
    <citation type="journal article" date="2017" name="ISME J.">
        <title>Energy and carbon metabolisms in a deep terrestrial subsurface fluid microbial community.</title>
        <authorList>
            <person name="Momper L."/>
            <person name="Jungbluth S.P."/>
            <person name="Lee M.D."/>
            <person name="Amend J.P."/>
        </authorList>
    </citation>
    <scope>NUCLEOTIDE SEQUENCE [LARGE SCALE GENOMIC DNA]</scope>
    <source>
        <strain evidence="2">SURF_46</strain>
    </source>
</reference>
<accession>A0A3A4ZCB4</accession>
<evidence type="ECO:0000256" key="1">
    <source>
        <dbReference type="SAM" id="Phobius"/>
    </source>
</evidence>
<feature type="transmembrane region" description="Helical" evidence="1">
    <location>
        <begin position="12"/>
        <end position="32"/>
    </location>
</feature>